<reference evidence="1 2" key="1">
    <citation type="submission" date="2023-03" db="EMBL/GenBank/DDBJ databases">
        <title>Genome insight into feeding habits of ladybird beetles.</title>
        <authorList>
            <person name="Li H.-S."/>
            <person name="Huang Y.-H."/>
            <person name="Pang H."/>
        </authorList>
    </citation>
    <scope>NUCLEOTIDE SEQUENCE [LARGE SCALE GENOMIC DNA]</scope>
    <source>
        <strain evidence="1">SYSU_2023b</strain>
        <tissue evidence="1">Whole body</tissue>
    </source>
</reference>
<sequence length="248" mass="29408">MYDVDIFPNRPVARFEKGKAYTIPLDLKPDVLIFDNATLHEIDKAYYTLIKQQAYNATAKYIFIVDLLYSKLIDFVASNYLVNTIFIGMRTRKIITIAPYEQYKVEHKRVNSTLLVESGFCDDQYSLHRNFFPFKNYRNWRKRTITIVYLPTEAYSRCGKCKKPGISIEFITLILKHLNIPHEFLRRSFKTIEDIMKRHDFSFGALVLKPPVIFDMNLIFDGQLYSDPMHQFHLEQEHISNRFHNCDE</sequence>
<dbReference type="Proteomes" id="UP001431783">
    <property type="component" value="Unassembled WGS sequence"/>
</dbReference>
<evidence type="ECO:0000313" key="1">
    <source>
        <dbReference type="EMBL" id="KAK9886862.1"/>
    </source>
</evidence>
<proteinExistence type="predicted"/>
<gene>
    <name evidence="1" type="ORF">WA026_018511</name>
</gene>
<dbReference type="AlphaFoldDB" id="A0AAW1V3J4"/>
<keyword evidence="2" id="KW-1185">Reference proteome</keyword>
<dbReference type="EMBL" id="JARQZJ010000102">
    <property type="protein sequence ID" value="KAK9886862.1"/>
    <property type="molecule type" value="Genomic_DNA"/>
</dbReference>
<comment type="caution">
    <text evidence="1">The sequence shown here is derived from an EMBL/GenBank/DDBJ whole genome shotgun (WGS) entry which is preliminary data.</text>
</comment>
<accession>A0AAW1V3J4</accession>
<protein>
    <submittedName>
        <fullName evidence="1">Uncharacterized protein</fullName>
    </submittedName>
</protein>
<evidence type="ECO:0000313" key="2">
    <source>
        <dbReference type="Proteomes" id="UP001431783"/>
    </source>
</evidence>
<name>A0AAW1V3J4_9CUCU</name>
<organism evidence="1 2">
    <name type="scientific">Henosepilachna vigintioctopunctata</name>
    <dbReference type="NCBI Taxonomy" id="420089"/>
    <lineage>
        <taxon>Eukaryota</taxon>
        <taxon>Metazoa</taxon>
        <taxon>Ecdysozoa</taxon>
        <taxon>Arthropoda</taxon>
        <taxon>Hexapoda</taxon>
        <taxon>Insecta</taxon>
        <taxon>Pterygota</taxon>
        <taxon>Neoptera</taxon>
        <taxon>Endopterygota</taxon>
        <taxon>Coleoptera</taxon>
        <taxon>Polyphaga</taxon>
        <taxon>Cucujiformia</taxon>
        <taxon>Coccinelloidea</taxon>
        <taxon>Coccinellidae</taxon>
        <taxon>Epilachninae</taxon>
        <taxon>Epilachnini</taxon>
        <taxon>Henosepilachna</taxon>
    </lineage>
</organism>